<dbReference type="GO" id="GO:0043495">
    <property type="term" value="F:protein-membrane adaptor activity"/>
    <property type="evidence" value="ECO:0007669"/>
    <property type="project" value="UniProtKB-ARBA"/>
</dbReference>
<feature type="coiled-coil region" evidence="15">
    <location>
        <begin position="198"/>
        <end position="232"/>
    </location>
</feature>
<dbReference type="GO" id="GO:0051291">
    <property type="term" value="P:protein heterooligomerization"/>
    <property type="evidence" value="ECO:0007669"/>
    <property type="project" value="UniProtKB-ARBA"/>
</dbReference>
<organism evidence="19 20">
    <name type="scientific">Quillaja saponaria</name>
    <name type="common">Soap bark tree</name>
    <dbReference type="NCBI Taxonomy" id="32244"/>
    <lineage>
        <taxon>Eukaryota</taxon>
        <taxon>Viridiplantae</taxon>
        <taxon>Streptophyta</taxon>
        <taxon>Embryophyta</taxon>
        <taxon>Tracheophyta</taxon>
        <taxon>Spermatophyta</taxon>
        <taxon>Magnoliopsida</taxon>
        <taxon>eudicotyledons</taxon>
        <taxon>Gunneridae</taxon>
        <taxon>Pentapetalae</taxon>
        <taxon>rosids</taxon>
        <taxon>fabids</taxon>
        <taxon>Fabales</taxon>
        <taxon>Quillajaceae</taxon>
        <taxon>Quillaja</taxon>
    </lineage>
</organism>
<dbReference type="InterPro" id="IPR012919">
    <property type="entry name" value="SUN_dom"/>
</dbReference>
<evidence type="ECO:0000256" key="10">
    <source>
        <dbReference type="ARBA" id="ARBA00023136"/>
    </source>
</evidence>
<feature type="domain" description="SUN" evidence="18">
    <location>
        <begin position="293"/>
        <end position="458"/>
    </location>
</feature>
<protein>
    <submittedName>
        <fullName evidence="19">Protein SAD1/UNC-84 domain protein 1</fullName>
    </submittedName>
</protein>
<dbReference type="GO" id="GO:0070197">
    <property type="term" value="P:meiotic attachment of telomere to nuclear envelope"/>
    <property type="evidence" value="ECO:0007669"/>
    <property type="project" value="UniProtKB-ARBA"/>
</dbReference>
<keyword evidence="4 17" id="KW-0812">Transmembrane</keyword>
<dbReference type="GO" id="GO:0051260">
    <property type="term" value="P:protein homooligomerization"/>
    <property type="evidence" value="ECO:0007669"/>
    <property type="project" value="UniProtKB-ARBA"/>
</dbReference>
<evidence type="ECO:0000256" key="14">
    <source>
        <dbReference type="ARBA" id="ARBA00060413"/>
    </source>
</evidence>
<evidence type="ECO:0000256" key="3">
    <source>
        <dbReference type="ARBA" id="ARBA00022553"/>
    </source>
</evidence>
<keyword evidence="12" id="KW-0539">Nucleus</keyword>
<evidence type="ECO:0000256" key="7">
    <source>
        <dbReference type="ARBA" id="ARBA00022989"/>
    </source>
</evidence>
<dbReference type="EMBL" id="JARAOO010000012">
    <property type="protein sequence ID" value="KAJ7949446.1"/>
    <property type="molecule type" value="Genomic_DNA"/>
</dbReference>
<evidence type="ECO:0000256" key="6">
    <source>
        <dbReference type="ARBA" id="ARBA00022968"/>
    </source>
</evidence>
<evidence type="ECO:0000259" key="18">
    <source>
        <dbReference type="PROSITE" id="PS51469"/>
    </source>
</evidence>
<keyword evidence="20" id="KW-1185">Reference proteome</keyword>
<evidence type="ECO:0000256" key="15">
    <source>
        <dbReference type="SAM" id="Coils"/>
    </source>
</evidence>
<reference evidence="19" key="1">
    <citation type="journal article" date="2023" name="Science">
        <title>Elucidation of the pathway for biosynthesis of saponin adjuvants from the soapbark tree.</title>
        <authorList>
            <person name="Reed J."/>
            <person name="Orme A."/>
            <person name="El-Demerdash A."/>
            <person name="Owen C."/>
            <person name="Martin L.B.B."/>
            <person name="Misra R.C."/>
            <person name="Kikuchi S."/>
            <person name="Rejzek M."/>
            <person name="Martin A.C."/>
            <person name="Harkess A."/>
            <person name="Leebens-Mack J."/>
            <person name="Louveau T."/>
            <person name="Stephenson M.J."/>
            <person name="Osbourn A."/>
        </authorList>
    </citation>
    <scope>NUCLEOTIDE SEQUENCE</scope>
    <source>
        <strain evidence="19">S10</strain>
    </source>
</reference>
<comment type="caution">
    <text evidence="19">The sequence shown here is derived from an EMBL/GenBank/DDBJ whole genome shotgun (WGS) entry which is preliminary data.</text>
</comment>
<evidence type="ECO:0000256" key="8">
    <source>
        <dbReference type="ARBA" id="ARBA00022990"/>
    </source>
</evidence>
<dbReference type="GO" id="GO:0009524">
    <property type="term" value="C:phragmoplast"/>
    <property type="evidence" value="ECO:0007669"/>
    <property type="project" value="UniProtKB-SubCell"/>
</dbReference>
<keyword evidence="5" id="KW-0256">Endoplasmic reticulum</keyword>
<dbReference type="PROSITE" id="PS51469">
    <property type="entry name" value="SUN"/>
    <property type="match status" value="1"/>
</dbReference>
<evidence type="ECO:0000313" key="19">
    <source>
        <dbReference type="EMBL" id="KAJ7949446.1"/>
    </source>
</evidence>
<keyword evidence="7 17" id="KW-1133">Transmembrane helix</keyword>
<keyword evidence="11" id="KW-0206">Cytoskeleton</keyword>
<keyword evidence="6" id="KW-0735">Signal-anchor</keyword>
<proteinExistence type="predicted"/>
<dbReference type="Gene3D" id="2.60.120.260">
    <property type="entry name" value="Galactose-binding domain-like"/>
    <property type="match status" value="1"/>
</dbReference>
<dbReference type="GO" id="GO:0005637">
    <property type="term" value="C:nuclear inner membrane"/>
    <property type="evidence" value="ECO:0007669"/>
    <property type="project" value="UniProtKB-SubCell"/>
</dbReference>
<keyword evidence="10 17" id="KW-0472">Membrane</keyword>
<evidence type="ECO:0000256" key="9">
    <source>
        <dbReference type="ARBA" id="ARBA00023054"/>
    </source>
</evidence>
<feature type="transmembrane region" description="Helical" evidence="17">
    <location>
        <begin position="112"/>
        <end position="136"/>
    </location>
</feature>
<evidence type="ECO:0000256" key="11">
    <source>
        <dbReference type="ARBA" id="ARBA00023212"/>
    </source>
</evidence>
<dbReference type="Proteomes" id="UP001163823">
    <property type="component" value="Chromosome 12"/>
</dbReference>
<comment type="subcellular location">
    <subcellularLocation>
        <location evidence="14">Cytoplasm</location>
        <location evidence="14">Cytoskeleton</location>
        <location evidence="14">Phragmoplast</location>
    </subcellularLocation>
    <subcellularLocation>
        <location evidence="1">Endoplasmic reticulum membrane</location>
        <topology evidence="1">Single-pass type II membrane protein</topology>
    </subcellularLocation>
    <subcellularLocation>
        <location evidence="13">Nucleus inner membrane</location>
        <topology evidence="13">Single-pass type II membrane protein</topology>
    </subcellularLocation>
</comment>
<dbReference type="KEGG" id="qsa:O6P43_029781"/>
<evidence type="ECO:0000256" key="2">
    <source>
        <dbReference type="ARBA" id="ARBA00022490"/>
    </source>
</evidence>
<evidence type="ECO:0000313" key="20">
    <source>
        <dbReference type="Proteomes" id="UP001163823"/>
    </source>
</evidence>
<gene>
    <name evidence="19" type="ORF">O6P43_029781</name>
</gene>
<keyword evidence="2" id="KW-0963">Cytoplasm</keyword>
<dbReference type="GO" id="GO:0005789">
    <property type="term" value="C:endoplasmic reticulum membrane"/>
    <property type="evidence" value="ECO:0007669"/>
    <property type="project" value="UniProtKB-SubCell"/>
</dbReference>
<keyword evidence="9 15" id="KW-0175">Coiled coil</keyword>
<evidence type="ECO:0000256" key="5">
    <source>
        <dbReference type="ARBA" id="ARBA00022824"/>
    </source>
</evidence>
<evidence type="ECO:0000256" key="17">
    <source>
        <dbReference type="SAM" id="Phobius"/>
    </source>
</evidence>
<evidence type="ECO:0000256" key="1">
    <source>
        <dbReference type="ARBA" id="ARBA00004648"/>
    </source>
</evidence>
<dbReference type="Pfam" id="PF07738">
    <property type="entry name" value="Sad1_UNC"/>
    <property type="match status" value="1"/>
</dbReference>
<keyword evidence="3" id="KW-0597">Phosphoprotein</keyword>
<dbReference type="GO" id="GO:0006997">
    <property type="term" value="P:nucleus organization"/>
    <property type="evidence" value="ECO:0007669"/>
    <property type="project" value="UniProtKB-ARBA"/>
</dbReference>
<evidence type="ECO:0000256" key="4">
    <source>
        <dbReference type="ARBA" id="ARBA00022692"/>
    </source>
</evidence>
<dbReference type="PANTHER" id="PTHR12911">
    <property type="entry name" value="SAD1/UNC-84-LIKE PROTEIN-RELATED"/>
    <property type="match status" value="1"/>
</dbReference>
<feature type="region of interest" description="Disordered" evidence="16">
    <location>
        <begin position="43"/>
        <end position="66"/>
    </location>
</feature>
<accession>A0AAD7L0Z7</accession>
<dbReference type="AlphaFoldDB" id="A0AAD7L0Z7"/>
<evidence type="ECO:0000256" key="13">
    <source>
        <dbReference type="ARBA" id="ARBA00037816"/>
    </source>
</evidence>
<keyword evidence="8" id="KW-0007">Acetylation</keyword>
<dbReference type="FunFam" id="2.60.120.260:FF:000096">
    <property type="entry name" value="SUN domain protein1"/>
    <property type="match status" value="1"/>
</dbReference>
<name>A0AAD7L0Z7_QUISA</name>
<dbReference type="InterPro" id="IPR045119">
    <property type="entry name" value="SUN1-5"/>
</dbReference>
<evidence type="ECO:0000256" key="16">
    <source>
        <dbReference type="SAM" id="MobiDB-lite"/>
    </source>
</evidence>
<dbReference type="GO" id="GO:0090435">
    <property type="term" value="P:protein localization to nuclear envelope"/>
    <property type="evidence" value="ECO:0007669"/>
    <property type="project" value="UniProtKB-ARBA"/>
</dbReference>
<sequence length="468" mass="51118">MSASTVSITAANPATRRRPVVATEKKTGNIELLANDVGVSQVNANTSGGGGGDDRVTSTGNGRDLSHHSIRGEAVLERSSKDLVQVKKAVGNSSVFPRRTRKVLPKPEKPRWLTVLSVFAKNFFLLLVVVGLVQLIRRLALKSGESAVGTLTGLSEFEGRIAEVESFLKTTTKMIQVQVEVVDRKIENEIGGLREEVYKKIDDKGAILQSEVKKLEAKSERLEKSLGELRAVDWLSKEEFEKIYDDLKKAKSGEYADASLDEIRAHAREVIEKEIEKHAADGLGRVDYALASGGASVVRHSEPYVAGKGSNWFLMKTVVHSNADKMLKPSFGEPGQCFALKGSSGFVQIRLRTAIIPEAVTLEHAAKSVAYDRSSAPKDCRVSGWLQGHDPDSAVGNEKMFSIAEFTYDLEKSNAQTFNVLDSAESGVVDTVRLDFTSNQGSPSHTCIYRLRVHGHEPDSVSMMTMQS</sequence>
<dbReference type="PANTHER" id="PTHR12911:SF8">
    <property type="entry name" value="KLAROID PROTEIN-RELATED"/>
    <property type="match status" value="1"/>
</dbReference>
<evidence type="ECO:0000256" key="12">
    <source>
        <dbReference type="ARBA" id="ARBA00023242"/>
    </source>
</evidence>